<gene>
    <name evidence="2" type="ORF">KP509_12G017600</name>
</gene>
<organism evidence="2 3">
    <name type="scientific">Ceratopteris richardii</name>
    <name type="common">Triangle waterfern</name>
    <dbReference type="NCBI Taxonomy" id="49495"/>
    <lineage>
        <taxon>Eukaryota</taxon>
        <taxon>Viridiplantae</taxon>
        <taxon>Streptophyta</taxon>
        <taxon>Embryophyta</taxon>
        <taxon>Tracheophyta</taxon>
        <taxon>Polypodiopsida</taxon>
        <taxon>Polypodiidae</taxon>
        <taxon>Polypodiales</taxon>
        <taxon>Pteridineae</taxon>
        <taxon>Pteridaceae</taxon>
        <taxon>Parkerioideae</taxon>
        <taxon>Ceratopteris</taxon>
    </lineage>
</organism>
<name>A0A8T2TJJ3_CERRI</name>
<reference evidence="2" key="1">
    <citation type="submission" date="2021-08" db="EMBL/GenBank/DDBJ databases">
        <title>WGS assembly of Ceratopteris richardii.</title>
        <authorList>
            <person name="Marchant D.B."/>
            <person name="Chen G."/>
            <person name="Jenkins J."/>
            <person name="Shu S."/>
            <person name="Leebens-Mack J."/>
            <person name="Grimwood J."/>
            <person name="Schmutz J."/>
            <person name="Soltis P."/>
            <person name="Soltis D."/>
            <person name="Chen Z.-H."/>
        </authorList>
    </citation>
    <scope>NUCLEOTIDE SEQUENCE</scope>
    <source>
        <strain evidence="2">Whitten #5841</strain>
        <tissue evidence="2">Leaf</tissue>
    </source>
</reference>
<evidence type="ECO:0008006" key="4">
    <source>
        <dbReference type="Google" id="ProtNLM"/>
    </source>
</evidence>
<evidence type="ECO:0000313" key="3">
    <source>
        <dbReference type="Proteomes" id="UP000825935"/>
    </source>
</evidence>
<dbReference type="EMBL" id="CM035417">
    <property type="protein sequence ID" value="KAH7422620.1"/>
    <property type="molecule type" value="Genomic_DNA"/>
</dbReference>
<evidence type="ECO:0000313" key="2">
    <source>
        <dbReference type="EMBL" id="KAH7422620.1"/>
    </source>
</evidence>
<sequence length="106" mass="12273">MIVLWLIWCLALHLVAEACECKSIIHKDTVSWMRRIITYFWQHLVAEACEYKTILHRTQLARCYEGLFRSNLHRELADVPLGYQCGNIIVHNSTGFLNVNPACSLV</sequence>
<feature type="signal peptide" evidence="1">
    <location>
        <begin position="1"/>
        <end position="18"/>
    </location>
</feature>
<protein>
    <recommendedName>
        <fullName evidence="4">Secreted protein</fullName>
    </recommendedName>
</protein>
<keyword evidence="1" id="KW-0732">Signal</keyword>
<dbReference type="Proteomes" id="UP000825935">
    <property type="component" value="Chromosome 12"/>
</dbReference>
<keyword evidence="3" id="KW-1185">Reference proteome</keyword>
<evidence type="ECO:0000256" key="1">
    <source>
        <dbReference type="SAM" id="SignalP"/>
    </source>
</evidence>
<accession>A0A8T2TJJ3</accession>
<comment type="caution">
    <text evidence="2">The sequence shown here is derived from an EMBL/GenBank/DDBJ whole genome shotgun (WGS) entry which is preliminary data.</text>
</comment>
<feature type="chain" id="PRO_5035796106" description="Secreted protein" evidence="1">
    <location>
        <begin position="19"/>
        <end position="106"/>
    </location>
</feature>
<dbReference type="AlphaFoldDB" id="A0A8T2TJJ3"/>
<proteinExistence type="predicted"/>